<proteinExistence type="predicted"/>
<dbReference type="AlphaFoldDB" id="A0AAV8S257"/>
<accession>A0AAV8S257</accession>
<gene>
    <name evidence="1" type="ORF">OPV22_003892</name>
</gene>
<keyword evidence="2" id="KW-1185">Reference proteome</keyword>
<evidence type="ECO:0000313" key="2">
    <source>
        <dbReference type="Proteomes" id="UP001222027"/>
    </source>
</evidence>
<sequence length="101" mass="11228">MHPPRTVHPLRTGNFEAIVPPSPVYTCTSSSSSSASVYTYIRRTIYLRWDPHSGASVNVRLIRWYNCSSHLCTGPYAESLTKLKGRDVKSSNAEAVEKVVS</sequence>
<reference evidence="1 2" key="1">
    <citation type="submission" date="2022-12" db="EMBL/GenBank/DDBJ databases">
        <title>Chromosome-scale assembly of the Ensete ventricosum genome.</title>
        <authorList>
            <person name="Dussert Y."/>
            <person name="Stocks J."/>
            <person name="Wendawek A."/>
            <person name="Woldeyes F."/>
            <person name="Nichols R.A."/>
            <person name="Borrell J.S."/>
        </authorList>
    </citation>
    <scope>NUCLEOTIDE SEQUENCE [LARGE SCALE GENOMIC DNA]</scope>
    <source>
        <strain evidence="2">cv. Maze</strain>
        <tissue evidence="1">Seeds</tissue>
    </source>
</reference>
<protein>
    <submittedName>
        <fullName evidence="1">Uncharacterized protein</fullName>
    </submittedName>
</protein>
<evidence type="ECO:0000313" key="1">
    <source>
        <dbReference type="EMBL" id="KAJ8513458.1"/>
    </source>
</evidence>
<organism evidence="1 2">
    <name type="scientific">Ensete ventricosum</name>
    <name type="common">Abyssinian banana</name>
    <name type="synonym">Musa ensete</name>
    <dbReference type="NCBI Taxonomy" id="4639"/>
    <lineage>
        <taxon>Eukaryota</taxon>
        <taxon>Viridiplantae</taxon>
        <taxon>Streptophyta</taxon>
        <taxon>Embryophyta</taxon>
        <taxon>Tracheophyta</taxon>
        <taxon>Spermatophyta</taxon>
        <taxon>Magnoliopsida</taxon>
        <taxon>Liliopsida</taxon>
        <taxon>Zingiberales</taxon>
        <taxon>Musaceae</taxon>
        <taxon>Ensete</taxon>
    </lineage>
</organism>
<dbReference type="EMBL" id="JAQQAF010000001">
    <property type="protein sequence ID" value="KAJ8513458.1"/>
    <property type="molecule type" value="Genomic_DNA"/>
</dbReference>
<dbReference type="Proteomes" id="UP001222027">
    <property type="component" value="Unassembled WGS sequence"/>
</dbReference>
<name>A0AAV8S257_ENSVE</name>
<comment type="caution">
    <text evidence="1">The sequence shown here is derived from an EMBL/GenBank/DDBJ whole genome shotgun (WGS) entry which is preliminary data.</text>
</comment>